<reference evidence="1 2" key="1">
    <citation type="submission" date="2013-01" db="EMBL/GenBank/DDBJ databases">
        <authorList>
            <person name="Harkins D.M."/>
            <person name="Durkin A.S."/>
            <person name="Brinkac L.M."/>
            <person name="Haft D.H."/>
            <person name="Selengut J.D."/>
            <person name="Sanka R."/>
            <person name="DePew J."/>
            <person name="Purushe J."/>
            <person name="Matthias M.A."/>
            <person name="Vinetz J.M."/>
            <person name="Sutton G.G."/>
            <person name="Nierman W.C."/>
            <person name="Fouts D.E."/>
        </authorList>
    </citation>
    <scope>NUCLEOTIDE SEQUENCE [LARGE SCALE GENOMIC DNA]</scope>
    <source>
        <strain evidence="1 2">ZUN142</strain>
    </source>
</reference>
<sequence>MIATRMSRISVQNVCYIPFSLEIKKGILSFCVLFGFNGL</sequence>
<dbReference type="EMBL" id="AHOP02000003">
    <property type="protein sequence ID" value="EMO42947.1"/>
    <property type="molecule type" value="Genomic_DNA"/>
</dbReference>
<comment type="caution">
    <text evidence="1">The sequence shown here is derived from an EMBL/GenBank/DDBJ whole genome shotgun (WGS) entry which is preliminary data.</text>
</comment>
<protein>
    <submittedName>
        <fullName evidence="1">Uncharacterized protein</fullName>
    </submittedName>
</protein>
<dbReference type="Proteomes" id="UP000012153">
    <property type="component" value="Unassembled WGS sequence"/>
</dbReference>
<proteinExistence type="predicted"/>
<evidence type="ECO:0000313" key="1">
    <source>
        <dbReference type="EMBL" id="EMO42947.1"/>
    </source>
</evidence>
<accession>M6UD11</accession>
<name>M6UD11_9LEPT</name>
<organism evidence="1 2">
    <name type="scientific">Leptospira noguchii serovar Autumnalis str. ZUN142</name>
    <dbReference type="NCBI Taxonomy" id="1085540"/>
    <lineage>
        <taxon>Bacteria</taxon>
        <taxon>Pseudomonadati</taxon>
        <taxon>Spirochaetota</taxon>
        <taxon>Spirochaetia</taxon>
        <taxon>Leptospirales</taxon>
        <taxon>Leptospiraceae</taxon>
        <taxon>Leptospira</taxon>
    </lineage>
</organism>
<evidence type="ECO:0000313" key="2">
    <source>
        <dbReference type="Proteomes" id="UP000012153"/>
    </source>
</evidence>
<gene>
    <name evidence="1" type="ORF">LEP1GSC186_4635</name>
</gene>
<dbReference type="AlphaFoldDB" id="M6UD11"/>